<gene>
    <name evidence="5" type="primary">surE_18</name>
    <name evidence="5" type="ORF">g.12453</name>
</gene>
<dbReference type="EMBL" id="GDJX01000283">
    <property type="protein sequence ID" value="JAT67653.1"/>
    <property type="molecule type" value="Transcribed_RNA"/>
</dbReference>
<name>A0A1D1ZLN9_9ARAE</name>
<comment type="subcellular location">
    <subcellularLocation>
        <location evidence="1">Host cell</location>
    </subcellularLocation>
    <subcellularLocation>
        <location evidence="2">Secreted</location>
    </subcellularLocation>
</comment>
<protein>
    <submittedName>
        <fullName evidence="5">5'-nucleotidase surE</fullName>
    </submittedName>
</protein>
<sequence length="273" mass="31881">MGNLYRIMVDITLTCRLHREIRKNAEKFDIRVNTSDSILSLEDKIYDAVKNKDDKMFSGIVAKDLDLWKVKIKNDNEEYFSKLDLRSNDTESIRGISISEFWVEQPPTDCTHIIVDSRYSSLLRDFPSQTRLNQEPTKETTQKTNEKHYISRGSRQIRDAVAEKIIIKGDELWISKKYQGVQVSIGCKGCKVINVDKVSPIVSLIDNEDEETKLSEWTLLEKWLLFHYKKRTNVNLDLNQIKHNHSSENIRLVRDGNFLGFIHDLIKNHNENI</sequence>
<accession>A0A1D1ZLN9</accession>
<feature type="domain" description="Crinkler effector protein N-terminal" evidence="4">
    <location>
        <begin position="11"/>
        <end position="115"/>
    </location>
</feature>
<organism evidence="5">
    <name type="scientific">Anthurium amnicola</name>
    <dbReference type="NCBI Taxonomy" id="1678845"/>
    <lineage>
        <taxon>Eukaryota</taxon>
        <taxon>Viridiplantae</taxon>
        <taxon>Streptophyta</taxon>
        <taxon>Embryophyta</taxon>
        <taxon>Tracheophyta</taxon>
        <taxon>Spermatophyta</taxon>
        <taxon>Magnoliopsida</taxon>
        <taxon>Liliopsida</taxon>
        <taxon>Araceae</taxon>
        <taxon>Pothoideae</taxon>
        <taxon>Potheae</taxon>
        <taxon>Anthurium</taxon>
    </lineage>
</organism>
<dbReference type="InterPro" id="IPR045379">
    <property type="entry name" value="Crinkler_N"/>
</dbReference>
<evidence type="ECO:0000256" key="3">
    <source>
        <dbReference type="ARBA" id="ARBA00022525"/>
    </source>
</evidence>
<dbReference type="AlphaFoldDB" id="A0A1D1ZLN9"/>
<evidence type="ECO:0000259" key="4">
    <source>
        <dbReference type="Pfam" id="PF20147"/>
    </source>
</evidence>
<evidence type="ECO:0000256" key="2">
    <source>
        <dbReference type="ARBA" id="ARBA00004613"/>
    </source>
</evidence>
<evidence type="ECO:0000256" key="1">
    <source>
        <dbReference type="ARBA" id="ARBA00004340"/>
    </source>
</evidence>
<dbReference type="GO" id="GO:0043657">
    <property type="term" value="C:host cell"/>
    <property type="evidence" value="ECO:0007669"/>
    <property type="project" value="UniProtKB-SubCell"/>
</dbReference>
<evidence type="ECO:0000313" key="5">
    <source>
        <dbReference type="EMBL" id="JAT67653.1"/>
    </source>
</evidence>
<keyword evidence="3" id="KW-0964">Secreted</keyword>
<proteinExistence type="predicted"/>
<reference evidence="5" key="1">
    <citation type="submission" date="2015-07" db="EMBL/GenBank/DDBJ databases">
        <title>Transcriptome Assembly of Anthurium amnicola.</title>
        <authorList>
            <person name="Suzuki J."/>
        </authorList>
    </citation>
    <scope>NUCLEOTIDE SEQUENCE</scope>
</reference>
<dbReference type="Pfam" id="PF20147">
    <property type="entry name" value="Crinkler"/>
    <property type="match status" value="1"/>
</dbReference>
<dbReference type="GO" id="GO:0005576">
    <property type="term" value="C:extracellular region"/>
    <property type="evidence" value="ECO:0007669"/>
    <property type="project" value="UniProtKB-SubCell"/>
</dbReference>